<evidence type="ECO:0000313" key="13">
    <source>
        <dbReference type="EMBL" id="GAV73210.1"/>
    </source>
</evidence>
<dbReference type="EC" id="4.2.2.2" evidence="5 11"/>
<keyword evidence="6" id="KW-0134">Cell wall</keyword>
<organism evidence="13 14">
    <name type="scientific">Cephalotus follicularis</name>
    <name type="common">Albany pitcher plant</name>
    <dbReference type="NCBI Taxonomy" id="3775"/>
    <lineage>
        <taxon>Eukaryota</taxon>
        <taxon>Viridiplantae</taxon>
        <taxon>Streptophyta</taxon>
        <taxon>Embryophyta</taxon>
        <taxon>Tracheophyta</taxon>
        <taxon>Spermatophyta</taxon>
        <taxon>Magnoliopsida</taxon>
        <taxon>eudicotyledons</taxon>
        <taxon>Gunneridae</taxon>
        <taxon>Pentapetalae</taxon>
        <taxon>rosids</taxon>
        <taxon>fabids</taxon>
        <taxon>Oxalidales</taxon>
        <taxon>Cephalotaceae</taxon>
        <taxon>Cephalotus</taxon>
    </lineage>
</organism>
<comment type="catalytic activity">
    <reaction evidence="1 11">
        <text>Eliminative cleavage of (1-&gt;4)-alpha-D-galacturonan to give oligosaccharides with 4-deoxy-alpha-D-galact-4-enuronosyl groups at their non-reducing ends.</text>
        <dbReference type="EC" id="4.2.2.2"/>
    </reaction>
</comment>
<feature type="chain" id="PRO_5011820852" description="Pectate lyase" evidence="11">
    <location>
        <begin position="24"/>
        <end position="392"/>
    </location>
</feature>
<evidence type="ECO:0000256" key="3">
    <source>
        <dbReference type="ARBA" id="ARBA00005220"/>
    </source>
</evidence>
<name>A0A1Q3BYX6_CEPFO</name>
<evidence type="ECO:0000256" key="11">
    <source>
        <dbReference type="RuleBase" id="RU361123"/>
    </source>
</evidence>
<comment type="caution">
    <text evidence="13">The sequence shown here is derived from an EMBL/GenBank/DDBJ whole genome shotgun (WGS) entry which is preliminary data.</text>
</comment>
<comment type="subcellular location">
    <subcellularLocation>
        <location evidence="2">Secreted</location>
        <location evidence="2">Cell wall</location>
    </subcellularLocation>
</comment>
<evidence type="ECO:0000313" key="14">
    <source>
        <dbReference type="Proteomes" id="UP000187406"/>
    </source>
</evidence>
<keyword evidence="14" id="KW-1185">Reference proteome</keyword>
<dbReference type="InterPro" id="IPR045032">
    <property type="entry name" value="PEL"/>
</dbReference>
<evidence type="ECO:0000256" key="6">
    <source>
        <dbReference type="ARBA" id="ARBA00022512"/>
    </source>
</evidence>
<dbReference type="FunCoup" id="A0A1Q3BYX6">
    <property type="interactions" value="44"/>
</dbReference>
<evidence type="ECO:0000256" key="10">
    <source>
        <dbReference type="ARBA" id="ARBA00023239"/>
    </source>
</evidence>
<sequence>MASITCLLLISILFAHLAPILHAYSLEGYVDKSLSSYLPSNPKRILNVIDSCWRTKPHWATNRYALTDCAVGFGKAAMGGKYGPIYVVTTPFDDPVNPKPGTLRYGVIQMNPLWIIFANDMVINLKNELIVNSYKTIDGRGAAVEIAHGPCITVQDVSHVIIHGISIHDCKPGKPGLVRSSPTHVGHRGGSDGDAISIFASSNIWIDHCYLARCTDGLIDVIRASTAVTISNNYFAQHDKVMLLGASDEFTADKSMKVTVVLNRFGEGLTERMPRVRLGYAHVANNRYDEWSMYAIGGSANPTIFSEGNYFIAPNSPDSKEVTKREASGWKHWNWRTSRDVFQNGAYFVPSGYGTCAPFYTRTQRFIVADGSMVPSLTLNAGPLSCVIGKPC</sequence>
<dbReference type="GO" id="GO:0030570">
    <property type="term" value="F:pectate lyase activity"/>
    <property type="evidence" value="ECO:0007669"/>
    <property type="project" value="UniProtKB-EC"/>
</dbReference>
<dbReference type="STRING" id="3775.A0A1Q3BYX6"/>
<dbReference type="InterPro" id="IPR012334">
    <property type="entry name" value="Pectin_lyas_fold"/>
</dbReference>
<keyword evidence="10 11" id="KW-0456">Lyase</keyword>
<evidence type="ECO:0000256" key="4">
    <source>
        <dbReference type="ARBA" id="ARBA00010980"/>
    </source>
</evidence>
<dbReference type="Gene3D" id="2.160.20.10">
    <property type="entry name" value="Single-stranded right-handed beta-helix, Pectin lyase-like"/>
    <property type="match status" value="1"/>
</dbReference>
<feature type="domain" description="Pectate lyase" evidence="12">
    <location>
        <begin position="120"/>
        <end position="317"/>
    </location>
</feature>
<dbReference type="UniPathway" id="UPA00545">
    <property type="reaction ID" value="UER00824"/>
</dbReference>
<evidence type="ECO:0000259" key="12">
    <source>
        <dbReference type="SMART" id="SM00656"/>
    </source>
</evidence>
<dbReference type="SMART" id="SM00656">
    <property type="entry name" value="Amb_all"/>
    <property type="match status" value="1"/>
</dbReference>
<keyword evidence="6" id="KW-0964">Secreted</keyword>
<comment type="cofactor">
    <cofactor evidence="11">
        <name>Ca(2+)</name>
        <dbReference type="ChEBI" id="CHEBI:29108"/>
    </cofactor>
    <text evidence="11">Binds 1 Ca(2+) ion. Required for its activity.</text>
</comment>
<dbReference type="GO" id="GO:0045490">
    <property type="term" value="P:pectin catabolic process"/>
    <property type="evidence" value="ECO:0007669"/>
    <property type="project" value="UniProtKB-UniPathway"/>
</dbReference>
<comment type="pathway">
    <text evidence="3 11">Glycan metabolism; pectin degradation; 2-dehydro-3-deoxy-D-gluconate from pectin: step 2/5.</text>
</comment>
<protein>
    <recommendedName>
        <fullName evidence="5 11">Pectate lyase</fullName>
        <ecNumber evidence="5 11">4.2.2.2</ecNumber>
    </recommendedName>
</protein>
<accession>A0A1Q3BYX6</accession>
<dbReference type="Pfam" id="PF00544">
    <property type="entry name" value="Pectate_lyase_4"/>
    <property type="match status" value="1"/>
</dbReference>
<dbReference type="InParanoid" id="A0A1Q3BYX6"/>
<keyword evidence="7 11" id="KW-0479">Metal-binding</keyword>
<evidence type="ECO:0000256" key="9">
    <source>
        <dbReference type="ARBA" id="ARBA00022837"/>
    </source>
</evidence>
<keyword evidence="8 11" id="KW-0732">Signal</keyword>
<gene>
    <name evidence="13" type="ORF">CFOL_v3_16696</name>
</gene>
<dbReference type="SUPFAM" id="SSF51126">
    <property type="entry name" value="Pectin lyase-like"/>
    <property type="match status" value="1"/>
</dbReference>
<dbReference type="Proteomes" id="UP000187406">
    <property type="component" value="Unassembled WGS sequence"/>
</dbReference>
<dbReference type="PANTHER" id="PTHR31683">
    <property type="entry name" value="PECTATE LYASE 18-RELATED"/>
    <property type="match status" value="1"/>
</dbReference>
<comment type="similarity">
    <text evidence="4 11">Belongs to the polysaccharide lyase 1 family.</text>
</comment>
<keyword evidence="9 11" id="KW-0106">Calcium</keyword>
<feature type="signal peptide" evidence="11">
    <location>
        <begin position="1"/>
        <end position="23"/>
    </location>
</feature>
<dbReference type="GO" id="GO:0046872">
    <property type="term" value="F:metal ion binding"/>
    <property type="evidence" value="ECO:0007669"/>
    <property type="project" value="UniProtKB-KW"/>
</dbReference>
<dbReference type="PANTHER" id="PTHR31683:SF80">
    <property type="entry name" value="PECTATE LYASE 16-RELATED"/>
    <property type="match status" value="1"/>
</dbReference>
<evidence type="ECO:0000256" key="1">
    <source>
        <dbReference type="ARBA" id="ARBA00000695"/>
    </source>
</evidence>
<evidence type="ECO:0000256" key="2">
    <source>
        <dbReference type="ARBA" id="ARBA00004191"/>
    </source>
</evidence>
<reference evidence="14" key="1">
    <citation type="submission" date="2016-04" db="EMBL/GenBank/DDBJ databases">
        <title>Cephalotus genome sequencing.</title>
        <authorList>
            <person name="Fukushima K."/>
            <person name="Hasebe M."/>
            <person name="Fang X."/>
        </authorList>
    </citation>
    <scope>NUCLEOTIDE SEQUENCE [LARGE SCALE GENOMIC DNA]</scope>
    <source>
        <strain evidence="14">cv. St1</strain>
    </source>
</reference>
<evidence type="ECO:0000256" key="5">
    <source>
        <dbReference type="ARBA" id="ARBA00012272"/>
    </source>
</evidence>
<dbReference type="PRINTS" id="PR00807">
    <property type="entry name" value="AMBALLERGEN"/>
</dbReference>
<dbReference type="InterPro" id="IPR011050">
    <property type="entry name" value="Pectin_lyase_fold/virulence"/>
</dbReference>
<evidence type="ECO:0000256" key="8">
    <source>
        <dbReference type="ARBA" id="ARBA00022729"/>
    </source>
</evidence>
<dbReference type="EMBL" id="BDDD01001088">
    <property type="protein sequence ID" value="GAV73210.1"/>
    <property type="molecule type" value="Genomic_DNA"/>
</dbReference>
<dbReference type="AlphaFoldDB" id="A0A1Q3BYX6"/>
<evidence type="ECO:0000256" key="7">
    <source>
        <dbReference type="ARBA" id="ARBA00022723"/>
    </source>
</evidence>
<dbReference type="InterPro" id="IPR018082">
    <property type="entry name" value="AmbAllergen"/>
</dbReference>
<proteinExistence type="inferred from homology"/>
<dbReference type="OrthoDB" id="1637350at2759"/>
<dbReference type="InterPro" id="IPR002022">
    <property type="entry name" value="Pec_lyase"/>
</dbReference>